<keyword evidence="3" id="KW-1185">Reference proteome</keyword>
<name>D8U2Z1_VOLCA</name>
<evidence type="ECO:0000256" key="1">
    <source>
        <dbReference type="SAM" id="MobiDB-lite"/>
    </source>
</evidence>
<evidence type="ECO:0000313" key="3">
    <source>
        <dbReference type="Proteomes" id="UP000001058"/>
    </source>
</evidence>
<dbReference type="GeneID" id="9625686"/>
<dbReference type="RefSeq" id="XP_002953063.1">
    <property type="nucleotide sequence ID" value="XM_002953017.1"/>
</dbReference>
<dbReference type="Gene3D" id="1.25.70.10">
    <property type="entry name" value="Transcription termination factor 3, mitochondrial"/>
    <property type="match status" value="1"/>
</dbReference>
<dbReference type="InterPro" id="IPR038538">
    <property type="entry name" value="MTERF_sf"/>
</dbReference>
<organism evidence="3">
    <name type="scientific">Volvox carteri f. nagariensis</name>
    <dbReference type="NCBI Taxonomy" id="3068"/>
    <lineage>
        <taxon>Eukaryota</taxon>
        <taxon>Viridiplantae</taxon>
        <taxon>Chlorophyta</taxon>
        <taxon>core chlorophytes</taxon>
        <taxon>Chlorophyceae</taxon>
        <taxon>CS clade</taxon>
        <taxon>Chlamydomonadales</taxon>
        <taxon>Volvocaceae</taxon>
        <taxon>Volvox</taxon>
    </lineage>
</organism>
<proteinExistence type="predicted"/>
<accession>D8U2Z1</accession>
<dbReference type="KEGG" id="vcn:VOLCADRAFT_93752"/>
<gene>
    <name evidence="2" type="ORF">VOLCADRAFT_93752</name>
</gene>
<dbReference type="Proteomes" id="UP000001058">
    <property type="component" value="Unassembled WGS sequence"/>
</dbReference>
<protein>
    <submittedName>
        <fullName evidence="2">Uncharacterized protein</fullName>
    </submittedName>
</protein>
<feature type="region of interest" description="Disordered" evidence="1">
    <location>
        <begin position="43"/>
        <end position="64"/>
    </location>
</feature>
<sequence length="198" mass="21573">MKAVFKPRHIVKLLSRRPEIFTTPLEEWYQFLAGVLGGDKRGAADDDTSAATADGATGSGGSSDGSGDCNIIVAGKAAAFNTPYNAGAAIMFFKSYGWTDQEVIRQLLPCYPEVLAATPEELQATVHFLRSRKFDEQSIRRMVLEFPLLFAPIRPTTTNATNAAANATDYAQQSLLQLIDRIRASAHNKYVVSGSYHV</sequence>
<dbReference type="AlphaFoldDB" id="D8U2Z1"/>
<dbReference type="EMBL" id="GL378354">
    <property type="protein sequence ID" value="EFJ45985.1"/>
    <property type="molecule type" value="Genomic_DNA"/>
</dbReference>
<evidence type="ECO:0000313" key="2">
    <source>
        <dbReference type="EMBL" id="EFJ45985.1"/>
    </source>
</evidence>
<reference evidence="2 3" key="1">
    <citation type="journal article" date="2010" name="Science">
        <title>Genomic analysis of organismal complexity in the multicellular green alga Volvox carteri.</title>
        <authorList>
            <person name="Prochnik S.E."/>
            <person name="Umen J."/>
            <person name="Nedelcu A.M."/>
            <person name="Hallmann A."/>
            <person name="Miller S.M."/>
            <person name="Nishii I."/>
            <person name="Ferris P."/>
            <person name="Kuo A."/>
            <person name="Mitros T."/>
            <person name="Fritz-Laylin L.K."/>
            <person name="Hellsten U."/>
            <person name="Chapman J."/>
            <person name="Simakov O."/>
            <person name="Rensing S.A."/>
            <person name="Terry A."/>
            <person name="Pangilinan J."/>
            <person name="Kapitonov V."/>
            <person name="Jurka J."/>
            <person name="Salamov A."/>
            <person name="Shapiro H."/>
            <person name="Schmutz J."/>
            <person name="Grimwood J."/>
            <person name="Lindquist E."/>
            <person name="Lucas S."/>
            <person name="Grigoriev I.V."/>
            <person name="Schmitt R."/>
            <person name="Kirk D."/>
            <person name="Rokhsar D.S."/>
        </authorList>
    </citation>
    <scope>NUCLEOTIDE SEQUENCE [LARGE SCALE GENOMIC DNA]</scope>
    <source>
        <strain evidence="3">f. Nagariensis / Eve</strain>
    </source>
</reference>
<dbReference type="InParanoid" id="D8U2Z1"/>
<dbReference type="OrthoDB" id="637682at2759"/>